<evidence type="ECO:0000313" key="2">
    <source>
        <dbReference type="EMBL" id="UZF85082.1"/>
    </source>
</evidence>
<evidence type="ECO:0000256" key="1">
    <source>
        <dbReference type="SAM" id="SignalP"/>
    </source>
</evidence>
<gene>
    <name evidence="2" type="ORF">NWE54_14700</name>
</gene>
<name>A0A9E7ZQH6_9HYPH</name>
<sequence>MKAATRQRRLSLAAGFLALSPIGQMALASAPLAAPETPALSSTLPSGLPGLPSLGEVMQRNLSTGLAINGFDPVSYRLGAKPAAGRPEYELLQDRFVWRFASQANLEAFRDAPDIYTPAFGGFDPTGIAEGVAVESDPSQFAVIGSRLYLFRSADNRQRFLQNAELLAQAENRWSAVLRLIAR</sequence>
<dbReference type="EMBL" id="CP102774">
    <property type="protein sequence ID" value="UZF85082.1"/>
    <property type="molecule type" value="Genomic_DNA"/>
</dbReference>
<dbReference type="NCBIfam" id="NF041384">
    <property type="entry name" value="YHS_seleno_dom"/>
    <property type="match status" value="1"/>
</dbReference>
<dbReference type="AlphaFoldDB" id="A0A9E7ZQH6"/>
<accession>A0A9E7ZQH6</accession>
<protein>
    <recommendedName>
        <fullName evidence="3">YHS domain-containing protein</fullName>
    </recommendedName>
</protein>
<reference evidence="2" key="1">
    <citation type="submission" date="2022-08" db="EMBL/GenBank/DDBJ databases">
        <title>Complete Genome Sequences of 2 Bosea sp. soil isolates.</title>
        <authorList>
            <person name="Alvarez Arevalo M."/>
            <person name="Sterndorff E.B."/>
            <person name="Faurdal D."/>
            <person name="Joergensen T.S."/>
            <person name="Weber T."/>
        </authorList>
    </citation>
    <scope>NUCLEOTIDE SEQUENCE</scope>
    <source>
        <strain evidence="2">NBC_00436</strain>
    </source>
</reference>
<proteinExistence type="predicted"/>
<evidence type="ECO:0008006" key="3">
    <source>
        <dbReference type="Google" id="ProtNLM"/>
    </source>
</evidence>
<feature type="signal peptide" evidence="1">
    <location>
        <begin position="1"/>
        <end position="25"/>
    </location>
</feature>
<feature type="chain" id="PRO_5038935512" description="YHS domain-containing protein" evidence="1">
    <location>
        <begin position="26"/>
        <end position="183"/>
    </location>
</feature>
<keyword evidence="1" id="KW-0732">Signal</keyword>
<organism evidence="2">
    <name type="scientific">Bosea sp. NBC_00436</name>
    <dbReference type="NCBI Taxonomy" id="2969620"/>
    <lineage>
        <taxon>Bacteria</taxon>
        <taxon>Pseudomonadati</taxon>
        <taxon>Pseudomonadota</taxon>
        <taxon>Alphaproteobacteria</taxon>
        <taxon>Hyphomicrobiales</taxon>
        <taxon>Boseaceae</taxon>
        <taxon>Bosea</taxon>
    </lineage>
</organism>